<dbReference type="HOGENOM" id="CLU_010777_0_0_0"/>
<dbReference type="SUPFAM" id="SSF49899">
    <property type="entry name" value="Concanavalin A-like lectins/glucanases"/>
    <property type="match status" value="1"/>
</dbReference>
<organism evidence="6 7">
    <name type="scientific">Leptotrichia wadei (strain F0279)</name>
    <dbReference type="NCBI Taxonomy" id="888055"/>
    <lineage>
        <taxon>Bacteria</taxon>
        <taxon>Fusobacteriati</taxon>
        <taxon>Fusobacteriota</taxon>
        <taxon>Fusobacteriia</taxon>
        <taxon>Fusobacteriales</taxon>
        <taxon>Leptotrichiaceae</taxon>
        <taxon>Leptotrichia</taxon>
    </lineage>
</organism>
<dbReference type="Gene3D" id="2.60.120.200">
    <property type="match status" value="1"/>
</dbReference>
<dbReference type="RefSeq" id="WP_021746403.1">
    <property type="nucleotide sequence ID" value="NZ_KI271407.1"/>
</dbReference>
<dbReference type="PANTHER" id="PTHR12631">
    <property type="entry name" value="ALPHA-L-IDURONIDASE"/>
    <property type="match status" value="1"/>
</dbReference>
<dbReference type="InterPro" id="IPR017853">
    <property type="entry name" value="GH"/>
</dbReference>
<evidence type="ECO:0000313" key="6">
    <source>
        <dbReference type="EMBL" id="ERK48882.1"/>
    </source>
</evidence>
<protein>
    <recommendedName>
        <fullName evidence="5">GH16 domain-containing protein</fullName>
    </recommendedName>
</protein>
<dbReference type="Pfam" id="PF00150">
    <property type="entry name" value="Cellulase"/>
    <property type="match status" value="1"/>
</dbReference>
<dbReference type="SUPFAM" id="SSF51445">
    <property type="entry name" value="(Trans)glycosidases"/>
    <property type="match status" value="1"/>
</dbReference>
<name>U2RDR2_LEPWF</name>
<dbReference type="InterPro" id="IPR013320">
    <property type="entry name" value="ConA-like_dom_sf"/>
</dbReference>
<dbReference type="eggNOG" id="COG3664">
    <property type="taxonomic scope" value="Bacteria"/>
</dbReference>
<dbReference type="AlphaFoldDB" id="U2RDR2"/>
<feature type="region of interest" description="Disordered" evidence="3">
    <location>
        <begin position="287"/>
        <end position="335"/>
    </location>
</feature>
<gene>
    <name evidence="6" type="ORF">HMPREF9015_01554</name>
</gene>
<dbReference type="GO" id="GO:0004553">
    <property type="term" value="F:hydrolase activity, hydrolyzing O-glycosyl compounds"/>
    <property type="evidence" value="ECO:0007669"/>
    <property type="project" value="InterPro"/>
</dbReference>
<keyword evidence="2" id="KW-0326">Glycosidase</keyword>
<feature type="compositionally biased region" description="Basic and acidic residues" evidence="3">
    <location>
        <begin position="315"/>
        <end position="333"/>
    </location>
</feature>
<feature type="compositionally biased region" description="Gly residues" evidence="3">
    <location>
        <begin position="291"/>
        <end position="307"/>
    </location>
</feature>
<feature type="signal peptide" evidence="4">
    <location>
        <begin position="1"/>
        <end position="20"/>
    </location>
</feature>
<feature type="chain" id="PRO_5004633851" description="GH16 domain-containing protein" evidence="4">
    <location>
        <begin position="21"/>
        <end position="1061"/>
    </location>
</feature>
<dbReference type="PROSITE" id="PS51762">
    <property type="entry name" value="GH16_2"/>
    <property type="match status" value="1"/>
</dbReference>
<dbReference type="Gene3D" id="3.20.20.80">
    <property type="entry name" value="Glycosidases"/>
    <property type="match status" value="1"/>
</dbReference>
<dbReference type="PATRIC" id="fig|888055.3.peg.1485"/>
<sequence length="1061" mass="116516">MKRFIIAVLLLICISFSIMAENADNVTSSANEIKNSGEILLNCSNVAQGSTQGIGTSINNGNNIFLKCLNYENNSENLNRTNKVNSKDILLKCLNTSENTTGEAEKNGNSDEKILKCSNIVRIINANELLQMGNIGSINGVQLKCTNTIKNVNKTEIPLLDTGGTNDIVLKCSGVSEESTSENLAKNETAINNSGTVNSNEITLKCSNIVKVIDGNKVFPDNPENNDAVILNCSDTTVAPVNNAVGTVGQSGGSTGLSGGGIGGVSPVVPIIGGAVPAVGAIIGATRHHGGGGGGNGTSKPQKGGGENNKFKPQKGGDDNSSPKKQKKEDSKIHNVRGIGIQPVNPFWRSNLREAEDSYSKIARVGFQWVRITASWHRIQSQRNGAYDWQDIDDAVALARKYSLKVLMQISGAPEWATGADKLSAAEKNALNARKMWVASFAPLPQYNNEFSNFVSALVKRYAPKGVIDYEFWNEPGNPEFWHDTIQNPRPNPEHYTDLLKIAYTAAHDAHNDVNVMAGGMTVGASNSATGYVGPMEFLERMYRAGAKGYFDGLSHHPYGIYARTFRDNGWANMIGDVVAPGGGEKTLYQIMSEHGDGNKKIWITEVGIDAAYPGVEETKQANVISKILDQYQKSNIYGPLIFYQAKDRKPYITSGILDRDSNGDGWLDVNIDTNGDGVPDANIDTDHNGRPDILDAADPENYFGIWKSDGTEKKAVDVIRRFINNNHPAPAPTPAPLTNGCDSATDASGQWKSVKCWEFKDRNIPSDWVSKRIINHLGSHLTYLPSSISLDGDHAILTTRRHCVNRKGDPLTDANATTGVCPAGKVTQYSSGRLESGNIVDASKPFRAEIRAKMNWNHLQGMRTALWMQKQRNDVDTPACKVPGGNAPYGSLLILEWFSSTPSYAWPATNISCYYSQVNHEWTPRGFTHRLENIVGGHTTSLTHEWHVWAIEFDGTKVRYYMDGRLIPVVHYRIKDAQRISVVDNTRYDQYGNYLSTMPDEDFSKLNIPSALVKQGFENDKWHFIINDYVEWESGLNPPSEHSPFPVQTTEIDYVRLYQK</sequence>
<evidence type="ECO:0000256" key="3">
    <source>
        <dbReference type="SAM" id="MobiDB-lite"/>
    </source>
</evidence>
<dbReference type="EMBL" id="AWVM01000085">
    <property type="protein sequence ID" value="ERK48882.1"/>
    <property type="molecule type" value="Genomic_DNA"/>
</dbReference>
<evidence type="ECO:0000256" key="4">
    <source>
        <dbReference type="SAM" id="SignalP"/>
    </source>
</evidence>
<evidence type="ECO:0000259" key="5">
    <source>
        <dbReference type="PROSITE" id="PS51762"/>
    </source>
</evidence>
<proteinExistence type="predicted"/>
<comment type="caution">
    <text evidence="6">The sequence shown here is derived from an EMBL/GenBank/DDBJ whole genome shotgun (WGS) entry which is preliminary data.</text>
</comment>
<reference evidence="6 7" key="1">
    <citation type="submission" date="2013-06" db="EMBL/GenBank/DDBJ databases">
        <authorList>
            <person name="Weinstock G."/>
            <person name="Sodergren E."/>
            <person name="Lobos E.A."/>
            <person name="Fulton L."/>
            <person name="Fulton R."/>
            <person name="Courtney L."/>
            <person name="Fronick C."/>
            <person name="O'Laughlin M."/>
            <person name="Godfrey J."/>
            <person name="Wilson R.M."/>
            <person name="Miner T."/>
            <person name="Farmer C."/>
            <person name="Delehaunty K."/>
            <person name="Cordes M."/>
            <person name="Minx P."/>
            <person name="Tomlinson C."/>
            <person name="Chen J."/>
            <person name="Wollam A."/>
            <person name="Pepin K.H."/>
            <person name="Bhonagiri V."/>
            <person name="Zhang X."/>
            <person name="Warren W."/>
            <person name="Mitreva M."/>
            <person name="Mardis E.R."/>
            <person name="Wilson R.K."/>
        </authorList>
    </citation>
    <scope>NUCLEOTIDE SEQUENCE [LARGE SCALE GENOMIC DNA]</scope>
    <source>
        <strain evidence="6 7">F0279</strain>
    </source>
</reference>
<dbReference type="GO" id="GO:0000272">
    <property type="term" value="P:polysaccharide catabolic process"/>
    <property type="evidence" value="ECO:0007669"/>
    <property type="project" value="InterPro"/>
</dbReference>
<accession>U2RDR2</accession>
<dbReference type="InterPro" id="IPR000757">
    <property type="entry name" value="Beta-glucanase-like"/>
</dbReference>
<evidence type="ECO:0000256" key="1">
    <source>
        <dbReference type="ARBA" id="ARBA00022801"/>
    </source>
</evidence>
<evidence type="ECO:0000256" key="2">
    <source>
        <dbReference type="ARBA" id="ARBA00023295"/>
    </source>
</evidence>
<keyword evidence="4" id="KW-0732">Signal</keyword>
<keyword evidence="1" id="KW-0378">Hydrolase</keyword>
<dbReference type="Proteomes" id="UP000016626">
    <property type="component" value="Unassembled WGS sequence"/>
</dbReference>
<feature type="domain" description="GH16" evidence="5">
    <location>
        <begin position="758"/>
        <end position="1061"/>
    </location>
</feature>
<dbReference type="PANTHER" id="PTHR12631:SF10">
    <property type="entry name" value="BETA-XYLOSIDASE-LIKE PROTEIN-RELATED"/>
    <property type="match status" value="1"/>
</dbReference>
<dbReference type="InterPro" id="IPR001547">
    <property type="entry name" value="Glyco_hydro_5"/>
</dbReference>
<dbReference type="InterPro" id="IPR051923">
    <property type="entry name" value="Glycosyl_Hydrolase_39"/>
</dbReference>
<evidence type="ECO:0000313" key="7">
    <source>
        <dbReference type="Proteomes" id="UP000016626"/>
    </source>
</evidence>